<protein>
    <submittedName>
        <fullName evidence="1">Uncharacterized protein</fullName>
    </submittedName>
</protein>
<reference evidence="1" key="2">
    <citation type="submission" date="2015-06" db="UniProtKB">
        <authorList>
            <consortium name="EnsemblMetazoa"/>
        </authorList>
    </citation>
    <scope>IDENTIFICATION</scope>
</reference>
<dbReference type="EnsemblMetazoa" id="tetur13g04320.1">
    <property type="protein sequence ID" value="tetur13g04320.1"/>
    <property type="gene ID" value="tetur13g04320"/>
</dbReference>
<sequence>MKLGLTNFQYKRHYNTTCFIPGKKSKGVHFESSNGFTSSYNVISGFFINKKQVKLKTS</sequence>
<name>T1KKN1_TETUR</name>
<keyword evidence="2" id="KW-1185">Reference proteome</keyword>
<dbReference type="EMBL" id="CAEY01000176">
    <property type="status" value="NOT_ANNOTATED_CDS"/>
    <property type="molecule type" value="Genomic_DNA"/>
</dbReference>
<evidence type="ECO:0000313" key="2">
    <source>
        <dbReference type="Proteomes" id="UP000015104"/>
    </source>
</evidence>
<dbReference type="Proteomes" id="UP000015104">
    <property type="component" value="Unassembled WGS sequence"/>
</dbReference>
<reference evidence="2" key="1">
    <citation type="submission" date="2011-08" db="EMBL/GenBank/DDBJ databases">
        <authorList>
            <person name="Rombauts S."/>
        </authorList>
    </citation>
    <scope>NUCLEOTIDE SEQUENCE</scope>
    <source>
        <strain evidence="2">London</strain>
    </source>
</reference>
<dbReference type="HOGENOM" id="CLU_2981638_0_0_1"/>
<proteinExistence type="predicted"/>
<evidence type="ECO:0000313" key="1">
    <source>
        <dbReference type="EnsemblMetazoa" id="tetur13g04320.1"/>
    </source>
</evidence>
<dbReference type="AlphaFoldDB" id="T1KKN1"/>
<organism evidence="1 2">
    <name type="scientific">Tetranychus urticae</name>
    <name type="common">Two-spotted spider mite</name>
    <dbReference type="NCBI Taxonomy" id="32264"/>
    <lineage>
        <taxon>Eukaryota</taxon>
        <taxon>Metazoa</taxon>
        <taxon>Ecdysozoa</taxon>
        <taxon>Arthropoda</taxon>
        <taxon>Chelicerata</taxon>
        <taxon>Arachnida</taxon>
        <taxon>Acari</taxon>
        <taxon>Acariformes</taxon>
        <taxon>Trombidiformes</taxon>
        <taxon>Prostigmata</taxon>
        <taxon>Eleutherengona</taxon>
        <taxon>Raphignathae</taxon>
        <taxon>Tetranychoidea</taxon>
        <taxon>Tetranychidae</taxon>
        <taxon>Tetranychus</taxon>
    </lineage>
</organism>
<accession>T1KKN1</accession>